<gene>
    <name evidence="1" type="ORF">ENSA7_80170</name>
</gene>
<name>A0A2S9XL40_9BACT</name>
<comment type="caution">
    <text evidence="1">The sequence shown here is derived from an EMBL/GenBank/DDBJ whole genome shotgun (WGS) entry which is preliminary data.</text>
</comment>
<reference evidence="1 2" key="1">
    <citation type="submission" date="2018-03" db="EMBL/GenBank/DDBJ databases">
        <title>Draft Genome Sequences of the Obligatory Marine Myxobacteria Enhygromyxa salina SWB007.</title>
        <authorList>
            <person name="Poehlein A."/>
            <person name="Moghaddam J.A."/>
            <person name="Harms H."/>
            <person name="Alanjari M."/>
            <person name="Koenig G.M."/>
            <person name="Daniel R."/>
            <person name="Schaeberle T.F."/>
        </authorList>
    </citation>
    <scope>NUCLEOTIDE SEQUENCE [LARGE SCALE GENOMIC DNA]</scope>
    <source>
        <strain evidence="1 2">SWB007</strain>
    </source>
</reference>
<dbReference type="EMBL" id="PVNL01000147">
    <property type="protein sequence ID" value="PRP93589.1"/>
    <property type="molecule type" value="Genomic_DNA"/>
</dbReference>
<proteinExistence type="predicted"/>
<evidence type="ECO:0000313" key="1">
    <source>
        <dbReference type="EMBL" id="PRP93589.1"/>
    </source>
</evidence>
<organism evidence="1 2">
    <name type="scientific">Enhygromyxa salina</name>
    <dbReference type="NCBI Taxonomy" id="215803"/>
    <lineage>
        <taxon>Bacteria</taxon>
        <taxon>Pseudomonadati</taxon>
        <taxon>Myxococcota</taxon>
        <taxon>Polyangia</taxon>
        <taxon>Nannocystales</taxon>
        <taxon>Nannocystaceae</taxon>
        <taxon>Enhygromyxa</taxon>
    </lineage>
</organism>
<dbReference type="AlphaFoldDB" id="A0A2S9XL40"/>
<evidence type="ECO:0000313" key="2">
    <source>
        <dbReference type="Proteomes" id="UP000238823"/>
    </source>
</evidence>
<accession>A0A2S9XL40</accession>
<sequence length="224" mass="24717">MLWAELDAARWSDLYDECNEDPSTFERGTSHEFEFVDGDLRRTFFCEGSNLPAPFSRMARAISSEAPEANELPTSLTVATSQRAVPRPSELGDGQIGDCDGMEVRWQTSEKYGAAEFVAHCDGDRPVYWDRYAGFEGWGKKSSPVPISQEAWARLWSTLTSLDWRHLSSSCPAPAPGDSRASSKASGVLSITDQHGSRTMSCHGWGILPEPYATFVQALEAVSR</sequence>
<dbReference type="Proteomes" id="UP000238823">
    <property type="component" value="Unassembled WGS sequence"/>
</dbReference>
<protein>
    <submittedName>
        <fullName evidence="1">Uncharacterized protein</fullName>
    </submittedName>
</protein>